<dbReference type="Pfam" id="PF25009">
    <property type="entry name" value="DUF7785"/>
    <property type="match status" value="1"/>
</dbReference>
<feature type="compositionally biased region" description="Low complexity" evidence="1">
    <location>
        <begin position="750"/>
        <end position="764"/>
    </location>
</feature>
<feature type="region of interest" description="Disordered" evidence="1">
    <location>
        <begin position="599"/>
        <end position="636"/>
    </location>
</feature>
<proteinExistence type="predicted"/>
<dbReference type="InterPro" id="IPR057199">
    <property type="entry name" value="DUF7877"/>
</dbReference>
<feature type="compositionally biased region" description="Polar residues" evidence="1">
    <location>
        <begin position="843"/>
        <end position="852"/>
    </location>
</feature>
<protein>
    <submittedName>
        <fullName evidence="4">Uncharacterized protein</fullName>
    </submittedName>
</protein>
<dbReference type="EMBL" id="JAPEVB010000005">
    <property type="protein sequence ID" value="KAJ4387738.1"/>
    <property type="molecule type" value="Genomic_DNA"/>
</dbReference>
<organism evidence="4 5">
    <name type="scientific">Gnomoniopsis smithogilvyi</name>
    <dbReference type="NCBI Taxonomy" id="1191159"/>
    <lineage>
        <taxon>Eukaryota</taxon>
        <taxon>Fungi</taxon>
        <taxon>Dikarya</taxon>
        <taxon>Ascomycota</taxon>
        <taxon>Pezizomycotina</taxon>
        <taxon>Sordariomycetes</taxon>
        <taxon>Sordariomycetidae</taxon>
        <taxon>Diaporthales</taxon>
        <taxon>Gnomoniaceae</taxon>
        <taxon>Gnomoniopsis</taxon>
    </lineage>
</organism>
<evidence type="ECO:0000259" key="3">
    <source>
        <dbReference type="Pfam" id="PF25289"/>
    </source>
</evidence>
<feature type="compositionally biased region" description="Polar residues" evidence="1">
    <location>
        <begin position="808"/>
        <end position="817"/>
    </location>
</feature>
<feature type="region of interest" description="Disordered" evidence="1">
    <location>
        <begin position="20"/>
        <end position="85"/>
    </location>
</feature>
<feature type="compositionally biased region" description="Polar residues" evidence="1">
    <location>
        <begin position="765"/>
        <end position="777"/>
    </location>
</feature>
<evidence type="ECO:0000259" key="2">
    <source>
        <dbReference type="Pfam" id="PF25009"/>
    </source>
</evidence>
<dbReference type="Pfam" id="PF25289">
    <property type="entry name" value="DUF7877"/>
    <property type="match status" value="1"/>
</dbReference>
<feature type="compositionally biased region" description="Pro residues" evidence="1">
    <location>
        <begin position="937"/>
        <end position="946"/>
    </location>
</feature>
<feature type="region of interest" description="Disordered" evidence="1">
    <location>
        <begin position="925"/>
        <end position="986"/>
    </location>
</feature>
<dbReference type="OrthoDB" id="5354458at2759"/>
<name>A0A9W9CUN3_9PEZI</name>
<evidence type="ECO:0000313" key="5">
    <source>
        <dbReference type="Proteomes" id="UP001140453"/>
    </source>
</evidence>
<keyword evidence="5" id="KW-1185">Reference proteome</keyword>
<feature type="compositionally biased region" description="Low complexity" evidence="1">
    <location>
        <begin position="609"/>
        <end position="628"/>
    </location>
</feature>
<dbReference type="AlphaFoldDB" id="A0A9W9CUN3"/>
<feature type="domain" description="DUF7877" evidence="3">
    <location>
        <begin position="91"/>
        <end position="198"/>
    </location>
</feature>
<feature type="region of interest" description="Disordered" evidence="1">
    <location>
        <begin position="648"/>
        <end position="862"/>
    </location>
</feature>
<dbReference type="Proteomes" id="UP001140453">
    <property type="component" value="Unassembled WGS sequence"/>
</dbReference>
<feature type="compositionally biased region" description="Low complexity" evidence="1">
    <location>
        <begin position="969"/>
        <end position="986"/>
    </location>
</feature>
<feature type="region of interest" description="Disordered" evidence="1">
    <location>
        <begin position="110"/>
        <end position="138"/>
    </location>
</feature>
<feature type="compositionally biased region" description="Basic and acidic residues" evidence="1">
    <location>
        <begin position="125"/>
        <end position="138"/>
    </location>
</feature>
<feature type="compositionally biased region" description="Polar residues" evidence="1">
    <location>
        <begin position="40"/>
        <end position="55"/>
    </location>
</feature>
<dbReference type="InterPro" id="IPR056687">
    <property type="entry name" value="DUF7785"/>
</dbReference>
<gene>
    <name evidence="4" type="ORF">N0V93_008338</name>
</gene>
<evidence type="ECO:0000256" key="1">
    <source>
        <dbReference type="SAM" id="MobiDB-lite"/>
    </source>
</evidence>
<accession>A0A9W9CUN3</accession>
<evidence type="ECO:0000313" key="4">
    <source>
        <dbReference type="EMBL" id="KAJ4387738.1"/>
    </source>
</evidence>
<reference evidence="4" key="1">
    <citation type="submission" date="2022-10" db="EMBL/GenBank/DDBJ databases">
        <title>Tapping the CABI collections for fungal endophytes: first genome assemblies for Collariella, Neodidymelliopsis, Ascochyta clinopodiicola, Didymella pomorum, Didymosphaeria variabile, Neocosmospora piperis and Neocucurbitaria cava.</title>
        <authorList>
            <person name="Hill R."/>
        </authorList>
    </citation>
    <scope>NUCLEOTIDE SEQUENCE</scope>
    <source>
        <strain evidence="4">IMI 355082</strain>
    </source>
</reference>
<sequence>MASPADAEAVAVAQANGIGIPNVNGLADADADASQSQSQLPSQAHSDASQASGPSTKRKREDSDDGFESLKDTKTNQPTILFSDDQPLRDERKLIRNYFQVLQSLDTTTSILKRPLPDPSTADEPQSKKQKPDDSAKPVCIEDKVNQDVYKLLDQLVLDLKQAIEDKNVELRSAESKDGVPFDEKAIVQLDHFKQKALAIHNRELAYPQTAPPIALEGPANLEDLVQKPAEDNTVLTIFGQAPQGRHLFSSLPKRKHTHDHSDNSVKPLTDLQLPYGLSTTSVLPAAQPKPTRVPDLGEMFPSSANLPVVEAPKPPKSAIKGKVLGYYHPELADRSSYGHNKDSYYLKELSTGVWLDYSNAAPPTKNQDRRRERTLSLAGQTPSSVELEVNEMEALFRGAFSSFAPEKDDSGAVISSGELGRLWYQRQGYRYLQQLMDAELDESDEVNEIAFITPAEEEEIANAVENWDDSLVDPSLSDGNKSKKTEEDKEVEDTLQEISDLIETLASYQRNRHLTMPTSQNRNATDPAKADMLNGSQAQEPSEEEYETYQMLTDQLKVIISSLPPYAVARLNSDKLEELNVSTKIQVRSDVYKGVMEEDESSARIRHQQQQAAQATQAPRQTPQRAPSFHSATPYQSGAQYNRQFQMPNQTPVPVPNHYQQSPVRAQMPPSYQRQVSAPMTNMTPQPHRSATGPFARPNGWTGQQSMQPLRGYGTPGAAPPFQGTPGQPRAASNYQQHAQPGGTPSRFPQGYQGYNAQQQAQPGMSTQYQQQQSGNIPPHMNGAGGSPQRHASPQVSMSLPGGMSYSPRTGQQSMPQARPYGNQGQPGGHATGIPHFPSNGVHPSQAQNPVPGSGQGGWSAPMTAEQRVNYQNAQRALALERTNQFNNKMQQNQLAISGNHQGVSGLGGIGISAQPPNMQKMHMRAGQFGSTGPSSPSPRLPGAPSPAGMNGMPQQNPSPSPGPIQGATPSPAPSATLAKPPTPA</sequence>
<feature type="domain" description="DUF7785" evidence="2">
    <location>
        <begin position="489"/>
        <end position="588"/>
    </location>
</feature>
<feature type="compositionally biased region" description="Polar residues" evidence="1">
    <location>
        <begin position="648"/>
        <end position="690"/>
    </location>
</feature>
<comment type="caution">
    <text evidence="4">The sequence shown here is derived from an EMBL/GenBank/DDBJ whole genome shotgun (WGS) entry which is preliminary data.</text>
</comment>
<feature type="region of interest" description="Disordered" evidence="1">
    <location>
        <begin position="467"/>
        <end position="493"/>
    </location>
</feature>